<dbReference type="PROSITE" id="PS50043">
    <property type="entry name" value="HTH_LUXR_2"/>
    <property type="match status" value="1"/>
</dbReference>
<feature type="domain" description="HTH luxR-type" evidence="1">
    <location>
        <begin position="701"/>
        <end position="766"/>
    </location>
</feature>
<dbReference type="PANTHER" id="PTHR47691:SF3">
    <property type="entry name" value="HTH-TYPE TRANSCRIPTIONAL REGULATOR RV0890C-RELATED"/>
    <property type="match status" value="1"/>
</dbReference>
<dbReference type="AlphaFoldDB" id="A0A553UP28"/>
<protein>
    <submittedName>
        <fullName evidence="2">NACHT domain-containing protein</fullName>
    </submittedName>
</protein>
<dbReference type="Pfam" id="PF05729">
    <property type="entry name" value="NACHT"/>
    <property type="match status" value="1"/>
</dbReference>
<dbReference type="SUPFAM" id="SSF52540">
    <property type="entry name" value="P-loop containing nucleoside triphosphate hydrolases"/>
    <property type="match status" value="1"/>
</dbReference>
<dbReference type="InterPro" id="IPR036388">
    <property type="entry name" value="WH-like_DNA-bd_sf"/>
</dbReference>
<dbReference type="Pfam" id="PF00196">
    <property type="entry name" value="GerE"/>
    <property type="match status" value="1"/>
</dbReference>
<dbReference type="PANTHER" id="PTHR47691">
    <property type="entry name" value="REGULATOR-RELATED"/>
    <property type="match status" value="1"/>
</dbReference>
<name>A0A553UP28_9DEIO</name>
<dbReference type="GO" id="GO:0003677">
    <property type="term" value="F:DNA binding"/>
    <property type="evidence" value="ECO:0007669"/>
    <property type="project" value="InterPro"/>
</dbReference>
<dbReference type="InterPro" id="IPR000792">
    <property type="entry name" value="Tscrpt_reg_LuxR_C"/>
</dbReference>
<dbReference type="InterPro" id="IPR011990">
    <property type="entry name" value="TPR-like_helical_dom_sf"/>
</dbReference>
<dbReference type="RefSeq" id="WP_143721579.1">
    <property type="nucleotide sequence ID" value="NZ_VKDB01000021.1"/>
</dbReference>
<dbReference type="Gene3D" id="3.40.50.300">
    <property type="entry name" value="P-loop containing nucleotide triphosphate hydrolases"/>
    <property type="match status" value="1"/>
</dbReference>
<dbReference type="SUPFAM" id="SSF48452">
    <property type="entry name" value="TPR-like"/>
    <property type="match status" value="1"/>
</dbReference>
<evidence type="ECO:0000259" key="1">
    <source>
        <dbReference type="PROSITE" id="PS50043"/>
    </source>
</evidence>
<gene>
    <name evidence="2" type="ORF">FNU79_14765</name>
</gene>
<dbReference type="CDD" id="cd06170">
    <property type="entry name" value="LuxR_C_like"/>
    <property type="match status" value="1"/>
</dbReference>
<dbReference type="SUPFAM" id="SSF46894">
    <property type="entry name" value="C-terminal effector domain of the bipartite response regulators"/>
    <property type="match status" value="1"/>
</dbReference>
<dbReference type="GO" id="GO:0006355">
    <property type="term" value="P:regulation of DNA-templated transcription"/>
    <property type="evidence" value="ECO:0007669"/>
    <property type="project" value="InterPro"/>
</dbReference>
<dbReference type="Gene3D" id="1.10.10.10">
    <property type="entry name" value="Winged helix-like DNA-binding domain superfamily/Winged helix DNA-binding domain"/>
    <property type="match status" value="1"/>
</dbReference>
<dbReference type="EMBL" id="VKDB01000021">
    <property type="protein sequence ID" value="TSA81711.1"/>
    <property type="molecule type" value="Genomic_DNA"/>
</dbReference>
<proteinExistence type="predicted"/>
<sequence>MDSPLGSPLPVMLAPLYGREHDLSQLLTLLRGGVRLLTLRGPGGIGKTTLALHLAQALRENRSSPHGDPQFDHVQVIDLSAVREPERVMGLIAASLDGGSSGAPERRIHAFAAGRRTLLILDNFEQLLAAALGLGDLLAATETLRLVVTSRTALRLHDEAEYPVEPLTLAHRVRDAASSAAVQLFVARVQAVQPSFELTSTTASQVVRLCEVLEGVPLALELAAMRTRTYALGDLLARLERPLEVLKADFRDRPERLRSLRAAVQWSYDLLGDVDRTVFECCAVFDGPFTPQALVDVWGSPDVLDRAEALLEQSLLQRLDTPETFWKMLQPLKELAVERLEGHPQVAVWRERQAQHFLNMVEKEWRSRELEIVNSWDEYLPHYPNIRAGLVWTVEERRSDLAYRYLAALRSIWASFGLFVQEAPLVERVLALPEPEDRVTLLRALEVSADSLNFTGQFQACEARLHRISELCRELNDGQSAAWATFGLAVVARDTGQGERAWEMVQQVIRELREQTSATPLPRTQRFLWANAHRAAALDLLGLGRHEEALEYAQLACEYHRDMGNRYFELNSMITVGCLLVYVNRLSEARPLLLSCLHDAVNKSLRGVVIHALRLGLTLVAAEQQEWTTLVQFAAFVNEPSWESAQSMSERRLRQDMARAREALGEIAYQQAWTAGTSLQLADMVELAERLAQMPISPTIQPTSRSALTPREQEVLALVAQGHPDRKVARLLSISPTTVSKHVSNLLGKLGLHNRVELTRWAIQQETNRTT</sequence>
<accession>A0A553UP28</accession>
<evidence type="ECO:0000313" key="2">
    <source>
        <dbReference type="EMBL" id="TSA81711.1"/>
    </source>
</evidence>
<dbReference type="SMART" id="SM00421">
    <property type="entry name" value="HTH_LUXR"/>
    <property type="match status" value="1"/>
</dbReference>
<evidence type="ECO:0000313" key="3">
    <source>
        <dbReference type="Proteomes" id="UP000316092"/>
    </source>
</evidence>
<reference evidence="2 3" key="1">
    <citation type="submission" date="2019-07" db="EMBL/GenBank/DDBJ databases">
        <title>Deinococcus detaillus sp. nov., isolated from humus soil in Antarctica.</title>
        <authorList>
            <person name="Zhang K."/>
        </authorList>
    </citation>
    <scope>NUCLEOTIDE SEQUENCE [LARGE SCALE GENOMIC DNA]</scope>
    <source>
        <strain evidence="2 3">H1</strain>
    </source>
</reference>
<dbReference type="InterPro" id="IPR027417">
    <property type="entry name" value="P-loop_NTPase"/>
</dbReference>
<organism evidence="2 3">
    <name type="scientific">Deinococcus detaillensis</name>
    <dbReference type="NCBI Taxonomy" id="2592048"/>
    <lineage>
        <taxon>Bacteria</taxon>
        <taxon>Thermotogati</taxon>
        <taxon>Deinococcota</taxon>
        <taxon>Deinococci</taxon>
        <taxon>Deinococcales</taxon>
        <taxon>Deinococcaceae</taxon>
        <taxon>Deinococcus</taxon>
    </lineage>
</organism>
<comment type="caution">
    <text evidence="2">The sequence shown here is derived from an EMBL/GenBank/DDBJ whole genome shotgun (WGS) entry which is preliminary data.</text>
</comment>
<dbReference type="OrthoDB" id="57714at2"/>
<keyword evidence="3" id="KW-1185">Reference proteome</keyword>
<dbReference type="InterPro" id="IPR016032">
    <property type="entry name" value="Sig_transdc_resp-reg_C-effctor"/>
</dbReference>
<dbReference type="InterPro" id="IPR007111">
    <property type="entry name" value="NACHT_NTPase"/>
</dbReference>
<dbReference type="Proteomes" id="UP000316092">
    <property type="component" value="Unassembled WGS sequence"/>
</dbReference>
<dbReference type="Gene3D" id="1.25.40.10">
    <property type="entry name" value="Tetratricopeptide repeat domain"/>
    <property type="match status" value="1"/>
</dbReference>
<dbReference type="PRINTS" id="PR00038">
    <property type="entry name" value="HTHLUXR"/>
</dbReference>
<dbReference type="PRINTS" id="PR00364">
    <property type="entry name" value="DISEASERSIST"/>
</dbReference>